<reference evidence="2" key="1">
    <citation type="submission" date="2025-08" db="UniProtKB">
        <authorList>
            <consortium name="Ensembl"/>
        </authorList>
    </citation>
    <scope>IDENTIFICATION</scope>
</reference>
<organism evidence="2 3">
    <name type="scientific">Cyprinus carpio</name>
    <name type="common">Common carp</name>
    <dbReference type="NCBI Taxonomy" id="7962"/>
    <lineage>
        <taxon>Eukaryota</taxon>
        <taxon>Metazoa</taxon>
        <taxon>Chordata</taxon>
        <taxon>Craniata</taxon>
        <taxon>Vertebrata</taxon>
        <taxon>Euteleostomi</taxon>
        <taxon>Actinopterygii</taxon>
        <taxon>Neopterygii</taxon>
        <taxon>Teleostei</taxon>
        <taxon>Ostariophysi</taxon>
        <taxon>Cypriniformes</taxon>
        <taxon>Cyprinidae</taxon>
        <taxon>Cyprininae</taxon>
        <taxon>Cyprinus</taxon>
    </lineage>
</organism>
<evidence type="ECO:0000259" key="1">
    <source>
        <dbReference type="Pfam" id="PF21138"/>
    </source>
</evidence>
<dbReference type="AlphaFoldDB" id="A0A8C2C5U4"/>
<evidence type="ECO:0000313" key="3">
    <source>
        <dbReference type="Proteomes" id="UP000694701"/>
    </source>
</evidence>
<dbReference type="Gene3D" id="2.40.30.270">
    <property type="match status" value="1"/>
</dbReference>
<feature type="domain" description="Helicase SMUBP-2/HCS1 1B" evidence="1">
    <location>
        <begin position="9"/>
        <end position="52"/>
    </location>
</feature>
<dbReference type="Pfam" id="PF21138">
    <property type="entry name" value="SMUBP-2_HCS1_1B"/>
    <property type="match status" value="1"/>
</dbReference>
<name>A0A8C2C5U4_CYPCA</name>
<protein>
    <recommendedName>
        <fullName evidence="1">Helicase SMUBP-2/HCS1 1B domain-containing protein</fullName>
    </recommendedName>
</protein>
<dbReference type="InterPro" id="IPR048761">
    <property type="entry name" value="SMUBP-2_HCS1_1B"/>
</dbReference>
<accession>A0A8C2C5U4</accession>
<dbReference type="Ensembl" id="ENSCCRT00020007409.1">
    <property type="protein sequence ID" value="ENSCCRP00020006567.1"/>
    <property type="gene ID" value="ENSCCRG00020003654.1"/>
</dbReference>
<proteinExistence type="predicted"/>
<evidence type="ECO:0000313" key="2">
    <source>
        <dbReference type="Ensembl" id="ENSCCRP00020006567.1"/>
    </source>
</evidence>
<sequence length="61" mass="6838">MEREAELEKTRGVYLLKLQIASQHTGIYGRLLVVSEPRKSIGSSVLPSNTFELAKPLQLLK</sequence>
<dbReference type="GO" id="GO:0003723">
    <property type="term" value="F:RNA binding"/>
    <property type="evidence" value="ECO:0007669"/>
    <property type="project" value="InterPro"/>
</dbReference>
<dbReference type="Proteomes" id="UP000694701">
    <property type="component" value="Unplaced"/>
</dbReference>